<dbReference type="AlphaFoldDB" id="A0AAV8ZZ33"/>
<feature type="non-terminal residue" evidence="1">
    <location>
        <position position="1"/>
    </location>
</feature>
<protein>
    <recommendedName>
        <fullName evidence="3">HTH psq-type domain-containing protein</fullName>
    </recommendedName>
</protein>
<organism evidence="1 2">
    <name type="scientific">Rhamnusium bicolor</name>
    <dbReference type="NCBI Taxonomy" id="1586634"/>
    <lineage>
        <taxon>Eukaryota</taxon>
        <taxon>Metazoa</taxon>
        <taxon>Ecdysozoa</taxon>
        <taxon>Arthropoda</taxon>
        <taxon>Hexapoda</taxon>
        <taxon>Insecta</taxon>
        <taxon>Pterygota</taxon>
        <taxon>Neoptera</taxon>
        <taxon>Endopterygota</taxon>
        <taxon>Coleoptera</taxon>
        <taxon>Polyphaga</taxon>
        <taxon>Cucujiformia</taxon>
        <taxon>Chrysomeloidea</taxon>
        <taxon>Cerambycidae</taxon>
        <taxon>Lepturinae</taxon>
        <taxon>Rhagiini</taxon>
        <taxon>Rhamnusium</taxon>
    </lineage>
</organism>
<gene>
    <name evidence="1" type="ORF">NQ314_000191</name>
</gene>
<evidence type="ECO:0000313" key="2">
    <source>
        <dbReference type="Proteomes" id="UP001162156"/>
    </source>
</evidence>
<evidence type="ECO:0000313" key="1">
    <source>
        <dbReference type="EMBL" id="KAJ8972423.1"/>
    </source>
</evidence>
<reference evidence="1" key="1">
    <citation type="journal article" date="2023" name="Insect Mol. Biol.">
        <title>Genome sequencing provides insights into the evolution of gene families encoding plant cell wall-degrading enzymes in longhorned beetles.</title>
        <authorList>
            <person name="Shin N.R."/>
            <person name="Okamura Y."/>
            <person name="Kirsch R."/>
            <person name="Pauchet Y."/>
        </authorList>
    </citation>
    <scope>NUCLEOTIDE SEQUENCE</scope>
    <source>
        <strain evidence="1">RBIC_L_NR</strain>
    </source>
</reference>
<comment type="caution">
    <text evidence="1">The sequence shown here is derived from an EMBL/GenBank/DDBJ whole genome shotgun (WGS) entry which is preliminary data.</text>
</comment>
<name>A0AAV8ZZ33_9CUCU</name>
<dbReference type="EMBL" id="JANEYF010000070">
    <property type="protein sequence ID" value="KAJ8972423.1"/>
    <property type="molecule type" value="Genomic_DNA"/>
</dbReference>
<evidence type="ECO:0008006" key="3">
    <source>
        <dbReference type="Google" id="ProtNLM"/>
    </source>
</evidence>
<keyword evidence="2" id="KW-1185">Reference proteome</keyword>
<sequence>YSKFNSVCYRKINTKISEKRKRVVLDLVKKFEVVGHLRKGESATSLSKIYNVPRMMINDLK</sequence>
<dbReference type="Proteomes" id="UP001162156">
    <property type="component" value="Unassembled WGS sequence"/>
</dbReference>
<proteinExistence type="predicted"/>
<accession>A0AAV8ZZ33</accession>